<keyword evidence="7" id="KW-1185">Reference proteome</keyword>
<keyword evidence="4" id="KW-0804">Transcription</keyword>
<dbReference type="SMART" id="SM00422">
    <property type="entry name" value="HTH_MERR"/>
    <property type="match status" value="1"/>
</dbReference>
<evidence type="ECO:0000313" key="7">
    <source>
        <dbReference type="Proteomes" id="UP000664857"/>
    </source>
</evidence>
<name>A0ABS3HRB7_9ENTE</name>
<dbReference type="InterPro" id="IPR009061">
    <property type="entry name" value="DNA-bd_dom_put_sf"/>
</dbReference>
<sequence>MKIKEIATLTKLSKETIRYYETLHLIKPERNQNGYREYSESDLNDLLFIIHLKKINFSLEDISLLLKLKKQETSLSCKEETLNFLRHHIKSIRSDLTVLENSLTIFEQIESIVSTSDDKTDEEKIIPLLKRFEGVIS</sequence>
<organism evidence="6 7">
    <name type="scientific">Candidatus Vagococcus giribetii</name>
    <dbReference type="NCBI Taxonomy" id="2230876"/>
    <lineage>
        <taxon>Bacteria</taxon>
        <taxon>Bacillati</taxon>
        <taxon>Bacillota</taxon>
        <taxon>Bacilli</taxon>
        <taxon>Lactobacillales</taxon>
        <taxon>Enterococcaceae</taxon>
        <taxon>Vagococcus</taxon>
    </lineage>
</organism>
<evidence type="ECO:0000256" key="3">
    <source>
        <dbReference type="ARBA" id="ARBA00023125"/>
    </source>
</evidence>
<dbReference type="EMBL" id="JAFLVX010000014">
    <property type="protein sequence ID" value="MBO0476304.1"/>
    <property type="molecule type" value="Genomic_DNA"/>
</dbReference>
<dbReference type="RefSeq" id="WP_206965262.1">
    <property type="nucleotide sequence ID" value="NZ_JAFLVX010000014.1"/>
</dbReference>
<reference evidence="6 7" key="1">
    <citation type="submission" date="2021-03" db="EMBL/GenBank/DDBJ databases">
        <title>Enterococcal diversity collection.</title>
        <authorList>
            <person name="Gilmore M.S."/>
            <person name="Schwartzman J."/>
            <person name="Van Tyne D."/>
            <person name="Martin M."/>
            <person name="Earl A.M."/>
            <person name="Manson A.L."/>
            <person name="Straub T."/>
            <person name="Salamzade R."/>
            <person name="Saavedra J."/>
            <person name="Lebreton F."/>
            <person name="Prichula J."/>
            <person name="Schaufler K."/>
            <person name="Gaca A."/>
            <person name="Sgardioli B."/>
            <person name="Wagenaar J."/>
            <person name="Strong T."/>
        </authorList>
    </citation>
    <scope>NUCLEOTIDE SEQUENCE [LARGE SCALE GENOMIC DNA]</scope>
    <source>
        <strain evidence="6 7">DIV0080</strain>
    </source>
</reference>
<feature type="domain" description="HTH merR-type" evidence="5">
    <location>
        <begin position="1"/>
        <end position="68"/>
    </location>
</feature>
<gene>
    <name evidence="6" type="ORF">DOK76_04425</name>
</gene>
<dbReference type="CDD" id="cd00592">
    <property type="entry name" value="HTH_MerR-like"/>
    <property type="match status" value="1"/>
</dbReference>
<dbReference type="Proteomes" id="UP000664857">
    <property type="component" value="Unassembled WGS sequence"/>
</dbReference>
<dbReference type="PANTHER" id="PTHR30204">
    <property type="entry name" value="REDOX-CYCLING DRUG-SENSING TRANSCRIPTIONAL ACTIVATOR SOXR"/>
    <property type="match status" value="1"/>
</dbReference>
<dbReference type="PANTHER" id="PTHR30204:SF69">
    <property type="entry name" value="MERR-FAMILY TRANSCRIPTIONAL REGULATOR"/>
    <property type="match status" value="1"/>
</dbReference>
<evidence type="ECO:0000256" key="2">
    <source>
        <dbReference type="ARBA" id="ARBA00023015"/>
    </source>
</evidence>
<proteinExistence type="predicted"/>
<dbReference type="InterPro" id="IPR000551">
    <property type="entry name" value="MerR-type_HTH_dom"/>
</dbReference>
<dbReference type="InterPro" id="IPR047057">
    <property type="entry name" value="MerR_fam"/>
</dbReference>
<accession>A0ABS3HRB7</accession>
<keyword evidence="1" id="KW-0678">Repressor</keyword>
<evidence type="ECO:0000313" key="6">
    <source>
        <dbReference type="EMBL" id="MBO0476304.1"/>
    </source>
</evidence>
<dbReference type="PROSITE" id="PS50937">
    <property type="entry name" value="HTH_MERR_2"/>
    <property type="match status" value="1"/>
</dbReference>
<dbReference type="Gene3D" id="1.10.1660.10">
    <property type="match status" value="1"/>
</dbReference>
<keyword evidence="3" id="KW-0238">DNA-binding</keyword>
<keyword evidence="2" id="KW-0805">Transcription regulation</keyword>
<evidence type="ECO:0000256" key="4">
    <source>
        <dbReference type="ARBA" id="ARBA00023163"/>
    </source>
</evidence>
<dbReference type="Pfam" id="PF13411">
    <property type="entry name" value="MerR_1"/>
    <property type="match status" value="1"/>
</dbReference>
<comment type="caution">
    <text evidence="6">The sequence shown here is derived from an EMBL/GenBank/DDBJ whole genome shotgun (WGS) entry which is preliminary data.</text>
</comment>
<evidence type="ECO:0000259" key="5">
    <source>
        <dbReference type="PROSITE" id="PS50937"/>
    </source>
</evidence>
<dbReference type="SUPFAM" id="SSF46955">
    <property type="entry name" value="Putative DNA-binding domain"/>
    <property type="match status" value="1"/>
</dbReference>
<protein>
    <submittedName>
        <fullName evidence="6">MerR family transcriptional regulator</fullName>
    </submittedName>
</protein>
<evidence type="ECO:0000256" key="1">
    <source>
        <dbReference type="ARBA" id="ARBA00022491"/>
    </source>
</evidence>